<comment type="caution">
    <text evidence="1">The sequence shown here is derived from an EMBL/GenBank/DDBJ whole genome shotgun (WGS) entry which is preliminary data.</text>
</comment>
<organism evidence="1 2">
    <name type="scientific">Phialemonium thermophilum</name>
    <dbReference type="NCBI Taxonomy" id="223376"/>
    <lineage>
        <taxon>Eukaryota</taxon>
        <taxon>Fungi</taxon>
        <taxon>Dikarya</taxon>
        <taxon>Ascomycota</taxon>
        <taxon>Pezizomycotina</taxon>
        <taxon>Sordariomycetes</taxon>
        <taxon>Sordariomycetidae</taxon>
        <taxon>Cephalothecales</taxon>
        <taxon>Cephalothecaceae</taxon>
        <taxon>Phialemonium</taxon>
    </lineage>
</organism>
<gene>
    <name evidence="1" type="ORF">VTK73DRAFT_562</name>
</gene>
<protein>
    <submittedName>
        <fullName evidence="1">Uncharacterized protein</fullName>
    </submittedName>
</protein>
<dbReference type="EMBL" id="JAZHXJ010001106">
    <property type="protein sequence ID" value="KAL1845431.1"/>
    <property type="molecule type" value="Genomic_DNA"/>
</dbReference>
<reference evidence="1 2" key="1">
    <citation type="journal article" date="2024" name="Commun. Biol.">
        <title>Comparative genomic analysis of thermophilic fungi reveals convergent evolutionary adaptations and gene losses.</title>
        <authorList>
            <person name="Steindorff A.S."/>
            <person name="Aguilar-Pontes M.V."/>
            <person name="Robinson A.J."/>
            <person name="Andreopoulos B."/>
            <person name="LaButti K."/>
            <person name="Kuo A."/>
            <person name="Mondo S."/>
            <person name="Riley R."/>
            <person name="Otillar R."/>
            <person name="Haridas S."/>
            <person name="Lipzen A."/>
            <person name="Grimwood J."/>
            <person name="Schmutz J."/>
            <person name="Clum A."/>
            <person name="Reid I.D."/>
            <person name="Moisan M.C."/>
            <person name="Butler G."/>
            <person name="Nguyen T.T.M."/>
            <person name="Dewar K."/>
            <person name="Conant G."/>
            <person name="Drula E."/>
            <person name="Henrissat B."/>
            <person name="Hansel C."/>
            <person name="Singer S."/>
            <person name="Hutchinson M.I."/>
            <person name="de Vries R.P."/>
            <person name="Natvig D.O."/>
            <person name="Powell A.J."/>
            <person name="Tsang A."/>
            <person name="Grigoriev I.V."/>
        </authorList>
    </citation>
    <scope>NUCLEOTIDE SEQUENCE [LARGE SCALE GENOMIC DNA]</scope>
    <source>
        <strain evidence="1 2">ATCC 24622</strain>
    </source>
</reference>
<keyword evidence="2" id="KW-1185">Reference proteome</keyword>
<dbReference type="Proteomes" id="UP001586593">
    <property type="component" value="Unassembled WGS sequence"/>
</dbReference>
<evidence type="ECO:0000313" key="2">
    <source>
        <dbReference type="Proteomes" id="UP001586593"/>
    </source>
</evidence>
<proteinExistence type="predicted"/>
<name>A0ABR3VUS2_9PEZI</name>
<evidence type="ECO:0000313" key="1">
    <source>
        <dbReference type="EMBL" id="KAL1845431.1"/>
    </source>
</evidence>
<sequence length="106" mass="11340">MDTGCIDLGRNVGDHDTAVTTLRKGSLQVLKIAELRALVHALCLRAKLFLEDGGRVYAAPVGAGAHGLMDCLWTGATGNYRLPLSIMYAPVFPDSGKMAERSKAPR</sequence>
<accession>A0ABR3VUS2</accession>